<organism evidence="3 4">
    <name type="scientific">Alkalihalophilus marmarensis DSM 21297</name>
    <dbReference type="NCBI Taxonomy" id="1188261"/>
    <lineage>
        <taxon>Bacteria</taxon>
        <taxon>Bacillati</taxon>
        <taxon>Bacillota</taxon>
        <taxon>Bacilli</taxon>
        <taxon>Bacillales</taxon>
        <taxon>Bacillaceae</taxon>
        <taxon>Alkalihalophilus</taxon>
    </lineage>
</organism>
<gene>
    <name evidence="3" type="ORF">A33I_06890</name>
</gene>
<dbReference type="Pfam" id="PF00149">
    <property type="entry name" value="Metallophos"/>
    <property type="match status" value="1"/>
</dbReference>
<dbReference type="Gene3D" id="3.60.21.10">
    <property type="match status" value="1"/>
</dbReference>
<evidence type="ECO:0000313" key="4">
    <source>
        <dbReference type="Proteomes" id="UP000017170"/>
    </source>
</evidence>
<keyword evidence="1" id="KW-0472">Membrane</keyword>
<accession>U6SQZ7</accession>
<sequence length="252" mass="29077">MFYLYLVIAAGVLLLFYMFIEAFRNRLIHHPLTFEELPNGLNSFRIFFISDIHKRRVSERLINKLTKPVDIVIIGGDLLEAGVKQERLEENLRQLTNVAPVYFVWGNNDEEVDKPWLETTLLHHGVTILSQSSEIITKSETRIQLIGIDEEYEQLDEREINNEMFTVLISHYPDIIREASSMLSPELSLSGHTHGGQIRLFRFGIAELGGMKRENEGWHLISNGYGTTKLPLRLGAPQQTHIIEIKKLDERK</sequence>
<dbReference type="RefSeq" id="WP_022627125.1">
    <property type="nucleotide sequence ID" value="NZ_ATAE01000008.1"/>
</dbReference>
<comment type="caution">
    <text evidence="3">The sequence shown here is derived from an EMBL/GenBank/DDBJ whole genome shotgun (WGS) entry which is preliminary data.</text>
</comment>
<dbReference type="SUPFAM" id="SSF56300">
    <property type="entry name" value="Metallo-dependent phosphatases"/>
    <property type="match status" value="1"/>
</dbReference>
<evidence type="ECO:0000256" key="1">
    <source>
        <dbReference type="SAM" id="Phobius"/>
    </source>
</evidence>
<dbReference type="InterPro" id="IPR051158">
    <property type="entry name" value="Metallophosphoesterase_sf"/>
</dbReference>
<dbReference type="InterPro" id="IPR029052">
    <property type="entry name" value="Metallo-depent_PP-like"/>
</dbReference>
<dbReference type="PANTHER" id="PTHR31302">
    <property type="entry name" value="TRANSMEMBRANE PROTEIN WITH METALLOPHOSPHOESTERASE DOMAIN-RELATED"/>
    <property type="match status" value="1"/>
</dbReference>
<feature type="transmembrane region" description="Helical" evidence="1">
    <location>
        <begin position="6"/>
        <end position="23"/>
    </location>
</feature>
<evidence type="ECO:0000313" key="3">
    <source>
        <dbReference type="EMBL" id="ERN54144.1"/>
    </source>
</evidence>
<dbReference type="InterPro" id="IPR004843">
    <property type="entry name" value="Calcineurin-like_PHP"/>
</dbReference>
<dbReference type="PATRIC" id="fig|1188261.3.peg.775"/>
<keyword evidence="1" id="KW-1133">Transmembrane helix</keyword>
<dbReference type="GO" id="GO:0008758">
    <property type="term" value="F:UDP-2,3-diacylglucosamine hydrolase activity"/>
    <property type="evidence" value="ECO:0007669"/>
    <property type="project" value="TreeGrafter"/>
</dbReference>
<evidence type="ECO:0000259" key="2">
    <source>
        <dbReference type="Pfam" id="PF00149"/>
    </source>
</evidence>
<dbReference type="AlphaFoldDB" id="U6SQZ7"/>
<dbReference type="GO" id="GO:0009245">
    <property type="term" value="P:lipid A biosynthetic process"/>
    <property type="evidence" value="ECO:0007669"/>
    <property type="project" value="TreeGrafter"/>
</dbReference>
<dbReference type="EMBL" id="ATAE01000008">
    <property type="protein sequence ID" value="ERN54144.1"/>
    <property type="molecule type" value="Genomic_DNA"/>
</dbReference>
<feature type="domain" description="Calcineurin-like phosphoesterase" evidence="2">
    <location>
        <begin position="44"/>
        <end position="194"/>
    </location>
</feature>
<name>U6SQZ7_9BACI</name>
<keyword evidence="4" id="KW-1185">Reference proteome</keyword>
<dbReference type="Proteomes" id="UP000017170">
    <property type="component" value="Unassembled WGS sequence"/>
</dbReference>
<dbReference type="PANTHER" id="PTHR31302:SF32">
    <property type="entry name" value="PHOSPHOESTERASE"/>
    <property type="match status" value="1"/>
</dbReference>
<protein>
    <recommendedName>
        <fullName evidence="2">Calcineurin-like phosphoesterase domain-containing protein</fullName>
    </recommendedName>
</protein>
<reference evidence="3 4" key="1">
    <citation type="journal article" date="2013" name="Genome Announc.">
        <title>Genome Sequence of the Extreme Obligate Alkaliphile Bacillus marmarensis Strain DSM 21297.</title>
        <authorList>
            <person name="Wernick D.G."/>
            <person name="Choi K.Y."/>
            <person name="Tat C.A."/>
            <person name="Lafontaine Rivera J.G."/>
            <person name="Liao J.C."/>
        </authorList>
    </citation>
    <scope>NUCLEOTIDE SEQUENCE [LARGE SCALE GENOMIC DNA]</scope>
    <source>
        <strain evidence="3 4">DSM 21297</strain>
    </source>
</reference>
<dbReference type="GO" id="GO:0016020">
    <property type="term" value="C:membrane"/>
    <property type="evidence" value="ECO:0007669"/>
    <property type="project" value="GOC"/>
</dbReference>
<keyword evidence="1" id="KW-0812">Transmembrane</keyword>
<proteinExistence type="predicted"/>